<proteinExistence type="predicted"/>
<protein>
    <submittedName>
        <fullName evidence="3">Uncharacterized protein</fullName>
    </submittedName>
</protein>
<reference evidence="3" key="1">
    <citation type="submission" date="2021-01" db="EMBL/GenBank/DDBJ databases">
        <title>Whole genome shotgun sequence of Actinoplanes rishiriensis NBRC 108556.</title>
        <authorList>
            <person name="Komaki H."/>
            <person name="Tamura T."/>
        </authorList>
    </citation>
    <scope>NUCLEOTIDE SEQUENCE</scope>
    <source>
        <strain evidence="3">NBRC 108556</strain>
    </source>
</reference>
<evidence type="ECO:0000313" key="4">
    <source>
        <dbReference type="Proteomes" id="UP000636960"/>
    </source>
</evidence>
<evidence type="ECO:0000256" key="1">
    <source>
        <dbReference type="SAM" id="MobiDB-lite"/>
    </source>
</evidence>
<organism evidence="3 4">
    <name type="scientific">Paractinoplanes rishiriensis</name>
    <dbReference type="NCBI Taxonomy" id="1050105"/>
    <lineage>
        <taxon>Bacteria</taxon>
        <taxon>Bacillati</taxon>
        <taxon>Actinomycetota</taxon>
        <taxon>Actinomycetes</taxon>
        <taxon>Micromonosporales</taxon>
        <taxon>Micromonosporaceae</taxon>
        <taxon>Paractinoplanes</taxon>
    </lineage>
</organism>
<dbReference type="AlphaFoldDB" id="A0A919K7R8"/>
<sequence>MTDPAAGTPDPTRVDGGEEPSTVDAPVRWSGSATVPAASEKQAWWSRRRPAPEHTDWATIPAVDPWEGEDTPVDPFPAVPQMPETHLPPTRLEQPPPTRLEPPPAAKPPKISKKERKARERAARELESARARMADQRQTPVNRLAVQPRPAQPRPGQPRPGQPRSGLPAPPPWVSREPQRPLPPAPRKRRRWGRRFALLSLFGLVCCCGGPIAWFQFPAARQHPVSATLPQTFADLNRRDDNASQRAVERLADELRATDAGTDGAFAGVYGDNRGKRVTLFGVTGFRFNPGTDARTQLETLSSDLKLSGVQKFDLGELGAHEFCGIGRVDGTAVVVCAWADHGSMATVLLTRRSLDDSAELVGRLRDAVLSPG</sequence>
<accession>A0A919K7R8</accession>
<gene>
    <name evidence="3" type="ORF">Ari01nite_77140</name>
</gene>
<evidence type="ECO:0000313" key="3">
    <source>
        <dbReference type="EMBL" id="GIF00250.1"/>
    </source>
</evidence>
<dbReference type="EMBL" id="BOMV01000080">
    <property type="protein sequence ID" value="GIF00250.1"/>
    <property type="molecule type" value="Genomic_DNA"/>
</dbReference>
<keyword evidence="2" id="KW-0812">Transmembrane</keyword>
<comment type="caution">
    <text evidence="3">The sequence shown here is derived from an EMBL/GenBank/DDBJ whole genome shotgun (WGS) entry which is preliminary data.</text>
</comment>
<feature type="transmembrane region" description="Helical" evidence="2">
    <location>
        <begin position="196"/>
        <end position="217"/>
    </location>
</feature>
<dbReference type="RefSeq" id="WP_203787840.1">
    <property type="nucleotide sequence ID" value="NZ_BOMV01000080.1"/>
</dbReference>
<keyword evidence="2" id="KW-0472">Membrane</keyword>
<keyword evidence="2" id="KW-1133">Transmembrane helix</keyword>
<evidence type="ECO:0000256" key="2">
    <source>
        <dbReference type="SAM" id="Phobius"/>
    </source>
</evidence>
<name>A0A919K7R8_9ACTN</name>
<dbReference type="Proteomes" id="UP000636960">
    <property type="component" value="Unassembled WGS sequence"/>
</dbReference>
<feature type="compositionally biased region" description="Basic and acidic residues" evidence="1">
    <location>
        <begin position="117"/>
        <end position="135"/>
    </location>
</feature>
<feature type="region of interest" description="Disordered" evidence="1">
    <location>
        <begin position="1"/>
        <end position="189"/>
    </location>
</feature>
<feature type="compositionally biased region" description="Pro residues" evidence="1">
    <location>
        <begin position="150"/>
        <end position="161"/>
    </location>
</feature>
<keyword evidence="4" id="KW-1185">Reference proteome</keyword>
<feature type="compositionally biased region" description="Pro residues" evidence="1">
    <location>
        <begin position="94"/>
        <end position="107"/>
    </location>
</feature>